<dbReference type="STRING" id="426702.SAMN04488099_101144"/>
<evidence type="ECO:0000313" key="7">
    <source>
        <dbReference type="EMBL" id="SEK19657.1"/>
    </source>
</evidence>
<dbReference type="GO" id="GO:0016887">
    <property type="term" value="F:ATP hydrolysis activity"/>
    <property type="evidence" value="ECO:0007669"/>
    <property type="project" value="InterPro"/>
</dbReference>
<keyword evidence="4 7" id="KW-0067">ATP-binding</keyword>
<dbReference type="PANTHER" id="PTHR42798:SF6">
    <property type="entry name" value="CELL DIVISION ATP-BINDING PROTEIN FTSE"/>
    <property type="match status" value="1"/>
</dbReference>
<dbReference type="InterPro" id="IPR003593">
    <property type="entry name" value="AAA+_ATPase"/>
</dbReference>
<name>A0A1H7F2Q9_9LACT</name>
<dbReference type="EMBL" id="FNZU01000001">
    <property type="protein sequence ID" value="SEK19657.1"/>
    <property type="molecule type" value="Genomic_DNA"/>
</dbReference>
<evidence type="ECO:0000256" key="3">
    <source>
        <dbReference type="ARBA" id="ARBA00022741"/>
    </source>
</evidence>
<dbReference type="Gene3D" id="3.40.50.300">
    <property type="entry name" value="P-loop containing nucleotide triphosphate hydrolases"/>
    <property type="match status" value="1"/>
</dbReference>
<evidence type="ECO:0000256" key="4">
    <source>
        <dbReference type="ARBA" id="ARBA00022840"/>
    </source>
</evidence>
<dbReference type="SMART" id="SM00382">
    <property type="entry name" value="AAA"/>
    <property type="match status" value="1"/>
</dbReference>
<accession>A0A1H7F2Q9</accession>
<dbReference type="Proteomes" id="UP000199081">
    <property type="component" value="Unassembled WGS sequence"/>
</dbReference>
<keyword evidence="2" id="KW-0813">Transport</keyword>
<dbReference type="SUPFAM" id="SSF52540">
    <property type="entry name" value="P-loop containing nucleoside triphosphate hydrolases"/>
    <property type="match status" value="1"/>
</dbReference>
<proteinExistence type="inferred from homology"/>
<evidence type="ECO:0000256" key="5">
    <source>
        <dbReference type="ARBA" id="ARBA00022970"/>
    </source>
</evidence>
<gene>
    <name evidence="7" type="ORF">SAMN04488099_101144</name>
</gene>
<protein>
    <submittedName>
        <fullName evidence="7">Putative ABC transport system ATP-binding protein</fullName>
    </submittedName>
</protein>
<evidence type="ECO:0000256" key="1">
    <source>
        <dbReference type="ARBA" id="ARBA00005417"/>
    </source>
</evidence>
<dbReference type="FunFam" id="3.40.50.300:FF:000032">
    <property type="entry name" value="Export ABC transporter ATP-binding protein"/>
    <property type="match status" value="1"/>
</dbReference>
<dbReference type="InterPro" id="IPR017911">
    <property type="entry name" value="MacB-like_ATP-bd"/>
</dbReference>
<dbReference type="InterPro" id="IPR017871">
    <property type="entry name" value="ABC_transporter-like_CS"/>
</dbReference>
<dbReference type="PANTHER" id="PTHR42798">
    <property type="entry name" value="LIPOPROTEIN-RELEASING SYSTEM ATP-BINDING PROTEIN LOLD"/>
    <property type="match status" value="1"/>
</dbReference>
<comment type="similarity">
    <text evidence="1">Belongs to the ABC transporter superfamily.</text>
</comment>
<dbReference type="InterPro" id="IPR003439">
    <property type="entry name" value="ABC_transporter-like_ATP-bd"/>
</dbReference>
<dbReference type="InterPro" id="IPR027417">
    <property type="entry name" value="P-loop_NTPase"/>
</dbReference>
<dbReference type="GO" id="GO:0005524">
    <property type="term" value="F:ATP binding"/>
    <property type="evidence" value="ECO:0007669"/>
    <property type="project" value="UniProtKB-KW"/>
</dbReference>
<evidence type="ECO:0000256" key="2">
    <source>
        <dbReference type="ARBA" id="ARBA00022448"/>
    </source>
</evidence>
<dbReference type="CDD" id="cd03255">
    <property type="entry name" value="ABC_MJ0796_LolCDE_FtsE"/>
    <property type="match status" value="1"/>
</dbReference>
<dbReference type="PROSITE" id="PS50893">
    <property type="entry name" value="ABC_TRANSPORTER_2"/>
    <property type="match status" value="1"/>
</dbReference>
<dbReference type="GO" id="GO:0098796">
    <property type="term" value="C:membrane protein complex"/>
    <property type="evidence" value="ECO:0007669"/>
    <property type="project" value="UniProtKB-ARBA"/>
</dbReference>
<feature type="domain" description="ABC transporter" evidence="6">
    <location>
        <begin position="2"/>
        <end position="232"/>
    </location>
</feature>
<sequence length="235" mass="26439">MIEITDIEKIYKMGGETVRALDKVSLKIQEGEFTSIMGPSGSGKSTLMNILGLLDRFDSGRYLLNGTDVSDLSDAELAGIRNKEIGFVFQSFNLMARMNVLENVMLPLVYGKVPYKERRRRATEALEKVGLGNRLEHLTNEISGGQKQRVAIARAIVNEPSVLMADEPTGNLDSKTTEDIMRIFQELNDEGTTIVMVTHEPEMAEYTKRIVHFKDGVMKKDEQLTPKRISKREVE</sequence>
<dbReference type="RefSeq" id="WP_091478287.1">
    <property type="nucleotide sequence ID" value="NZ_BJYC01000001.1"/>
</dbReference>
<keyword evidence="8" id="KW-1185">Reference proteome</keyword>
<dbReference type="GO" id="GO:0022857">
    <property type="term" value="F:transmembrane transporter activity"/>
    <property type="evidence" value="ECO:0007669"/>
    <property type="project" value="UniProtKB-ARBA"/>
</dbReference>
<dbReference type="Pfam" id="PF00005">
    <property type="entry name" value="ABC_tran"/>
    <property type="match status" value="1"/>
</dbReference>
<evidence type="ECO:0000259" key="6">
    <source>
        <dbReference type="PROSITE" id="PS50893"/>
    </source>
</evidence>
<dbReference type="GO" id="GO:0006865">
    <property type="term" value="P:amino acid transport"/>
    <property type="evidence" value="ECO:0007669"/>
    <property type="project" value="UniProtKB-KW"/>
</dbReference>
<dbReference type="OrthoDB" id="9791546at2"/>
<dbReference type="PROSITE" id="PS00211">
    <property type="entry name" value="ABC_TRANSPORTER_1"/>
    <property type="match status" value="1"/>
</dbReference>
<reference evidence="8" key="1">
    <citation type="submission" date="2016-10" db="EMBL/GenBank/DDBJ databases">
        <authorList>
            <person name="Varghese N."/>
            <person name="Submissions S."/>
        </authorList>
    </citation>
    <scope>NUCLEOTIDE SEQUENCE [LARGE SCALE GENOMIC DNA]</scope>
    <source>
        <strain evidence="8">DSM 19183</strain>
    </source>
</reference>
<organism evidence="7 8">
    <name type="scientific">Alkalibacterium pelagium</name>
    <dbReference type="NCBI Taxonomy" id="426702"/>
    <lineage>
        <taxon>Bacteria</taxon>
        <taxon>Bacillati</taxon>
        <taxon>Bacillota</taxon>
        <taxon>Bacilli</taxon>
        <taxon>Lactobacillales</taxon>
        <taxon>Carnobacteriaceae</taxon>
        <taxon>Alkalibacterium</taxon>
    </lineage>
</organism>
<keyword evidence="5" id="KW-0029">Amino-acid transport</keyword>
<evidence type="ECO:0000313" key="8">
    <source>
        <dbReference type="Proteomes" id="UP000199081"/>
    </source>
</evidence>
<keyword evidence="3" id="KW-0547">Nucleotide-binding</keyword>
<dbReference type="AlphaFoldDB" id="A0A1H7F2Q9"/>